<accession>A0A9X1NVG9</accession>
<evidence type="ECO:0000256" key="3">
    <source>
        <dbReference type="ARBA" id="ARBA00022840"/>
    </source>
</evidence>
<dbReference type="Gene3D" id="1.10.8.60">
    <property type="match status" value="1"/>
</dbReference>
<name>A0A9X1NVG9_9HYPH</name>
<organism evidence="5 6">
    <name type="scientific">Rhizobium quercicola</name>
    <dbReference type="NCBI Taxonomy" id="2901226"/>
    <lineage>
        <taxon>Bacteria</taxon>
        <taxon>Pseudomonadati</taxon>
        <taxon>Pseudomonadota</taxon>
        <taxon>Alphaproteobacteria</taxon>
        <taxon>Hyphomicrobiales</taxon>
        <taxon>Rhizobiaceae</taxon>
        <taxon>Rhizobium/Agrobacterium group</taxon>
        <taxon>Rhizobium</taxon>
    </lineage>
</organism>
<dbReference type="InterPro" id="IPR003959">
    <property type="entry name" value="ATPase_AAA_core"/>
</dbReference>
<dbReference type="GO" id="GO:0005524">
    <property type="term" value="F:ATP binding"/>
    <property type="evidence" value="ECO:0007669"/>
    <property type="project" value="UniProtKB-KW"/>
</dbReference>
<dbReference type="InterPro" id="IPR000641">
    <property type="entry name" value="CbxX/CfxQ"/>
</dbReference>
<sequence length="301" mass="34069">MTQGPIRFGNASASVATRRDEILLQVHQEMSDMVGLEEVKRQIDRIADFARFMKVRRDRDLPRPPISFHMVFMGPPGTGKTEIARKISRILYSIGMIAKPNVVEVDRSTFTSQYANETPQIVKRKVEEAMGGVLFIDEAYTLAGSTFTDSGQVDKAGREAIDTLMKAMEDHRERLIVICAGYTTQMNMFLDKANPGLRSRFGFFINFPSYEFHELRDIFDGLVRSYRYTLTPEASREVESMIRDLDQMSGHESFGNARDVRSRFEKIVMAQASRIAATTDLAAVSDKELLTLERSDIEGAQ</sequence>
<dbReference type="AlphaFoldDB" id="A0A9X1NVG9"/>
<keyword evidence="6" id="KW-1185">Reference proteome</keyword>
<dbReference type="SUPFAM" id="SSF52540">
    <property type="entry name" value="P-loop containing nucleoside triphosphate hydrolases"/>
    <property type="match status" value="1"/>
</dbReference>
<gene>
    <name evidence="5" type="ORF">LRX75_22630</name>
</gene>
<dbReference type="InterPro" id="IPR050773">
    <property type="entry name" value="CbxX/CfxQ_RuBisCO_ESX"/>
</dbReference>
<evidence type="ECO:0000259" key="4">
    <source>
        <dbReference type="SMART" id="SM00382"/>
    </source>
</evidence>
<dbReference type="Proteomes" id="UP001139089">
    <property type="component" value="Unassembled WGS sequence"/>
</dbReference>
<dbReference type="InterPro" id="IPR003593">
    <property type="entry name" value="AAA+_ATPase"/>
</dbReference>
<dbReference type="FunFam" id="3.40.50.300:FF:000216">
    <property type="entry name" value="Type VII secretion ATPase EccA"/>
    <property type="match status" value="1"/>
</dbReference>
<proteinExistence type="inferred from homology"/>
<dbReference type="SMART" id="SM00382">
    <property type="entry name" value="AAA"/>
    <property type="match status" value="1"/>
</dbReference>
<dbReference type="RefSeq" id="WP_231816846.1">
    <property type="nucleotide sequence ID" value="NZ_JAJOZR010000022.1"/>
</dbReference>
<keyword evidence="3" id="KW-0067">ATP-binding</keyword>
<comment type="similarity">
    <text evidence="1">Belongs to the CbxX/CfxQ family.</text>
</comment>
<dbReference type="PANTHER" id="PTHR43392:SF2">
    <property type="entry name" value="AAA-TYPE ATPASE FAMILY PROTEIN _ ANKYRIN REPEAT FAMILY PROTEIN"/>
    <property type="match status" value="1"/>
</dbReference>
<dbReference type="CDD" id="cd00009">
    <property type="entry name" value="AAA"/>
    <property type="match status" value="1"/>
</dbReference>
<keyword evidence="2" id="KW-0547">Nucleotide-binding</keyword>
<dbReference type="Pfam" id="PF17866">
    <property type="entry name" value="AAA_lid_6"/>
    <property type="match status" value="1"/>
</dbReference>
<dbReference type="PANTHER" id="PTHR43392">
    <property type="entry name" value="AAA-TYPE ATPASE FAMILY PROTEIN / ANKYRIN REPEAT FAMILY PROTEIN"/>
    <property type="match status" value="1"/>
</dbReference>
<dbReference type="Pfam" id="PF00004">
    <property type="entry name" value="AAA"/>
    <property type="match status" value="1"/>
</dbReference>
<dbReference type="PRINTS" id="PR00819">
    <property type="entry name" value="CBXCFQXSUPER"/>
</dbReference>
<reference evidence="5" key="1">
    <citation type="submission" date="2021-12" db="EMBL/GenBank/DDBJ databases">
        <authorList>
            <person name="Li Y."/>
        </authorList>
    </citation>
    <scope>NUCLEOTIDE SEQUENCE</scope>
    <source>
        <strain evidence="5">DKSPLA3</strain>
    </source>
</reference>
<evidence type="ECO:0000256" key="2">
    <source>
        <dbReference type="ARBA" id="ARBA00022741"/>
    </source>
</evidence>
<dbReference type="InterPro" id="IPR041627">
    <property type="entry name" value="AAA_lid_6"/>
</dbReference>
<protein>
    <submittedName>
        <fullName evidence="5">AAA family ATPase</fullName>
    </submittedName>
</protein>
<dbReference type="InterPro" id="IPR027417">
    <property type="entry name" value="P-loop_NTPase"/>
</dbReference>
<evidence type="ECO:0000256" key="1">
    <source>
        <dbReference type="ARBA" id="ARBA00010378"/>
    </source>
</evidence>
<feature type="domain" description="AAA+ ATPase" evidence="4">
    <location>
        <begin position="66"/>
        <end position="209"/>
    </location>
</feature>
<comment type="caution">
    <text evidence="5">The sequence shown here is derived from an EMBL/GenBank/DDBJ whole genome shotgun (WGS) entry which is preliminary data.</text>
</comment>
<dbReference type="GO" id="GO:0016887">
    <property type="term" value="F:ATP hydrolysis activity"/>
    <property type="evidence" value="ECO:0007669"/>
    <property type="project" value="InterPro"/>
</dbReference>
<evidence type="ECO:0000313" key="5">
    <source>
        <dbReference type="EMBL" id="MCD7111827.1"/>
    </source>
</evidence>
<evidence type="ECO:0000313" key="6">
    <source>
        <dbReference type="Proteomes" id="UP001139089"/>
    </source>
</evidence>
<dbReference type="Gene3D" id="3.40.50.300">
    <property type="entry name" value="P-loop containing nucleotide triphosphate hydrolases"/>
    <property type="match status" value="1"/>
</dbReference>
<dbReference type="EMBL" id="JAJOZR010000022">
    <property type="protein sequence ID" value="MCD7111827.1"/>
    <property type="molecule type" value="Genomic_DNA"/>
</dbReference>